<dbReference type="EMBL" id="RCHS01002240">
    <property type="protein sequence ID" value="RMX48675.1"/>
    <property type="molecule type" value="Genomic_DNA"/>
</dbReference>
<evidence type="ECO:0008006" key="7">
    <source>
        <dbReference type="Google" id="ProtNLM"/>
    </source>
</evidence>
<keyword evidence="2" id="KW-1133">Transmembrane helix</keyword>
<dbReference type="Pfam" id="PF12733">
    <property type="entry name" value="Cadherin-like"/>
    <property type="match status" value="1"/>
</dbReference>
<dbReference type="Proteomes" id="UP000275408">
    <property type="component" value="Unassembled WGS sequence"/>
</dbReference>
<dbReference type="Gene3D" id="3.30.470.20">
    <property type="entry name" value="ATP-grasp fold, B domain"/>
    <property type="match status" value="1"/>
</dbReference>
<feature type="compositionally biased region" description="Basic and acidic residues" evidence="1">
    <location>
        <begin position="568"/>
        <end position="578"/>
    </location>
</feature>
<evidence type="ECO:0000256" key="1">
    <source>
        <dbReference type="SAM" id="MobiDB-lite"/>
    </source>
</evidence>
<organism evidence="5 6">
    <name type="scientific">Pocillopora damicornis</name>
    <name type="common">Cauliflower coral</name>
    <name type="synonym">Millepora damicornis</name>
    <dbReference type="NCBI Taxonomy" id="46731"/>
    <lineage>
        <taxon>Eukaryota</taxon>
        <taxon>Metazoa</taxon>
        <taxon>Cnidaria</taxon>
        <taxon>Anthozoa</taxon>
        <taxon>Hexacorallia</taxon>
        <taxon>Scleractinia</taxon>
        <taxon>Astrocoeniina</taxon>
        <taxon>Pocilloporidae</taxon>
        <taxon>Pocillopora</taxon>
    </lineage>
</organism>
<evidence type="ECO:0000259" key="3">
    <source>
        <dbReference type="Pfam" id="PF12733"/>
    </source>
</evidence>
<dbReference type="OrthoDB" id="2016263at2759"/>
<keyword evidence="2" id="KW-0812">Transmembrane</keyword>
<feature type="region of interest" description="Disordered" evidence="1">
    <location>
        <begin position="565"/>
        <end position="586"/>
    </location>
</feature>
<comment type="caution">
    <text evidence="5">The sequence shown here is derived from an EMBL/GenBank/DDBJ whole genome shotgun (WGS) entry which is preliminary data.</text>
</comment>
<keyword evidence="6" id="KW-1185">Reference proteome</keyword>
<evidence type="ECO:0000313" key="6">
    <source>
        <dbReference type="Proteomes" id="UP000275408"/>
    </source>
</evidence>
<dbReference type="AlphaFoldDB" id="A0A3M6U4Q5"/>
<feature type="transmembrane region" description="Helical" evidence="2">
    <location>
        <begin position="12"/>
        <end position="30"/>
    </location>
</feature>
<dbReference type="PANTHER" id="PTHR14776">
    <property type="entry name" value="CADHERIN-LIKE AND PC-ESTERASE DOMAIN-CONTAINING PROTEIN 1"/>
    <property type="match status" value="1"/>
</dbReference>
<dbReference type="InterPro" id="IPR025883">
    <property type="entry name" value="Cadherin-like_domain"/>
</dbReference>
<dbReference type="STRING" id="46731.A0A3M6U4Q5"/>
<reference evidence="5 6" key="1">
    <citation type="journal article" date="2018" name="Sci. Rep.">
        <title>Comparative analysis of the Pocillopora damicornis genome highlights role of immune system in coral evolution.</title>
        <authorList>
            <person name="Cunning R."/>
            <person name="Bay R.A."/>
            <person name="Gillette P."/>
            <person name="Baker A.C."/>
            <person name="Traylor-Knowles N."/>
        </authorList>
    </citation>
    <scope>NUCLEOTIDE SEQUENCE [LARGE SCALE GENOMIC DNA]</scope>
    <source>
        <strain evidence="5">RSMAS</strain>
        <tissue evidence="5">Whole animal</tissue>
    </source>
</reference>
<evidence type="ECO:0000256" key="2">
    <source>
        <dbReference type="SAM" id="Phobius"/>
    </source>
</evidence>
<dbReference type="PANTHER" id="PTHR14776:SF1">
    <property type="entry name" value="CADHERIN-LIKE AND PC-ESTERASE DOMAIN-CONTAINING PROTEIN 1"/>
    <property type="match status" value="1"/>
</dbReference>
<name>A0A3M6U4Q5_POCDA</name>
<keyword evidence="2" id="KW-0472">Membrane</keyword>
<accession>A0A3M6U4Q5</accession>
<protein>
    <recommendedName>
        <fullName evidence="7">Cadherin-like beta sandwich domain-containing protein</fullName>
    </recommendedName>
</protein>
<feature type="domain" description="NXPE C-terminal" evidence="4">
    <location>
        <begin position="778"/>
        <end position="894"/>
    </location>
</feature>
<evidence type="ECO:0000259" key="4">
    <source>
        <dbReference type="Pfam" id="PF24536"/>
    </source>
</evidence>
<dbReference type="InterPro" id="IPR057106">
    <property type="entry name" value="NXPE4_C"/>
</dbReference>
<sequence>MRLIQLCRRKRVVFLLGLITLVSLLSTYWIETWVQHDPDFLNDGSHSKEIKNTEEKVKLIEVLRVKGTSIEENAFTRTDGDSAVSHTPLQKLRYNVTTEEMVASKIRETGLLQRLEELEEKMMRRQLDVLVANHSQSNTKDILEPFKHALEALGYRVVLSTDTEILPYMRKKWQGIHWCSGRETSPCFNSSDLVFLQKNQRVSPVPGIEKLLLRNDGFCYLMSASKLISVFENRPISPPCFVLPAQINVSLDQDIKARGSQYFILKSLGTISTSLHNWKAMKSLSDKKRGESSEGVMQLFPADALLIEGKAVIAQVYVLVTSVSPLRIYRHRKGHAHLVAREQDGLASNWNFEKFYQHLVENFGEDKTSKAIEEMDEIVVKMLLLLEQSLIMHFTGLNTGGRQRRFRCQSCFQLLEISVMFSSSLSPYILEAKAPSYEIVSQKIVEDTVNLLFEMISVPFSHDVYKTVKALKETVIIQNRKCQLVLENCLTDDLLEYLLQSQVEKQHRGDFKQLYPTPYGDKYNTLMLELLDNGVEFNHEQRADLGTPDVHDFLTAFEAVRSTHPSKHRDDSVSDSHISKGSSKETVCVDDPNVDGVLTELSSQPEIVLHPPFNSDVFIYQSTVPFDATILQLWGKASKCHLAVRIDTKSEDNSNSNHSLGVGWNKFSIFVVDTRKSRPEVVNTYHLFVFRKRRSETERIFEQDFTHQVCAIYQECSLKVFPDLPCGLEKLSESTWKTFLSKQKELPQCETGHESGRWVLPCASCDYPSSCFWRQTVWSPLTCQYSVFSKNYTRACLANKKILFVGDSTNRGIMYYLMEKFTKLNGSLRKWEKTHTMKIYSDELNGGRTSVSFAYYPQFWLRENKRPVFVKALYQLIARFLPLENNTNTILVVGGVQWMGSQHIVETNKALTSLGLNGIKVVIKSLGSGFHLPVAGLPRHNLAEQRKTAERNEMVIKAATRLGYEVVDTFGMTVSRYKDFLLGNCGCHFHKVVDMRSLIKEEDEVPSPLLENSNRQTDFLPRYHVMGPINSIYSELVISRMCS</sequence>
<evidence type="ECO:0000313" key="5">
    <source>
        <dbReference type="EMBL" id="RMX48675.1"/>
    </source>
</evidence>
<feature type="domain" description="Cadherin-like beta-sandwich-like" evidence="3">
    <location>
        <begin position="607"/>
        <end position="691"/>
    </location>
</feature>
<proteinExistence type="predicted"/>
<dbReference type="Pfam" id="PF24536">
    <property type="entry name" value="NXPE4_C"/>
    <property type="match status" value="1"/>
</dbReference>
<gene>
    <name evidence="5" type="ORF">pdam_00014326</name>
</gene>